<organism evidence="1 2">
    <name type="scientific">Streptomyces misionensis</name>
    <dbReference type="NCBI Taxonomy" id="67331"/>
    <lineage>
        <taxon>Bacteria</taxon>
        <taxon>Bacillati</taxon>
        <taxon>Actinomycetota</taxon>
        <taxon>Actinomycetes</taxon>
        <taxon>Kitasatosporales</taxon>
        <taxon>Streptomycetaceae</taxon>
        <taxon>Streptomyces</taxon>
    </lineage>
</organism>
<protein>
    <submittedName>
        <fullName evidence="1">Uncharacterized protein</fullName>
    </submittedName>
</protein>
<dbReference type="AlphaFoldDB" id="A0A1H4PA29"/>
<dbReference type="Proteomes" id="UP000182375">
    <property type="component" value="Unassembled WGS sequence"/>
</dbReference>
<gene>
    <name evidence="1" type="ORF">SAMN04490357_1035</name>
</gene>
<reference evidence="1 2" key="1">
    <citation type="submission" date="2016-10" db="EMBL/GenBank/DDBJ databases">
        <authorList>
            <person name="de Groot N.N."/>
        </authorList>
    </citation>
    <scope>NUCLEOTIDE SEQUENCE [LARGE SCALE GENOMIC DNA]</scope>
    <source>
        <strain evidence="1 2">DSM 40306</strain>
    </source>
</reference>
<evidence type="ECO:0000313" key="2">
    <source>
        <dbReference type="Proteomes" id="UP000182375"/>
    </source>
</evidence>
<dbReference type="EMBL" id="FNTD01000004">
    <property type="protein sequence ID" value="SEC04293.1"/>
    <property type="molecule type" value="Genomic_DNA"/>
</dbReference>
<sequence length="97" mass="10734">MAEPDNKMIPAVSSRIGANFRHACAHLRSRSYRLVMTVSLSSWRLVGLRQSHSQRTRGRPPMSRAATMYRAASMLWSLAFTGSSFSPPALPGFTAHT</sequence>
<name>A0A1H4PA29_9ACTN</name>
<accession>A0A1H4PA29</accession>
<evidence type="ECO:0000313" key="1">
    <source>
        <dbReference type="EMBL" id="SEC04293.1"/>
    </source>
</evidence>
<dbReference type="STRING" id="67331.SAMN04490357_1035"/>
<proteinExistence type="predicted"/>